<dbReference type="InterPro" id="IPR011250">
    <property type="entry name" value="OMP/PagP_B-barrel"/>
</dbReference>
<dbReference type="RefSeq" id="WP_112112103.1">
    <property type="nucleotide sequence ID" value="NZ_QLSZ01000001.1"/>
</dbReference>
<evidence type="ECO:0000256" key="2">
    <source>
        <dbReference type="SAM" id="SignalP"/>
    </source>
</evidence>
<feature type="signal peptide" evidence="2">
    <location>
        <begin position="1"/>
        <end position="19"/>
    </location>
</feature>
<dbReference type="InterPro" id="IPR027385">
    <property type="entry name" value="Beta-barrel_OMP"/>
</dbReference>
<proteinExistence type="predicted"/>
<evidence type="ECO:0000256" key="1">
    <source>
        <dbReference type="ARBA" id="ARBA00022729"/>
    </source>
</evidence>
<dbReference type="EMBL" id="QLSZ01000001">
    <property type="protein sequence ID" value="RAR75751.1"/>
    <property type="molecule type" value="Genomic_DNA"/>
</dbReference>
<reference evidence="4 5" key="1">
    <citation type="submission" date="2018-06" db="EMBL/GenBank/DDBJ databases">
        <title>Genomic Encyclopedia of Archaeal and Bacterial Type Strains, Phase II (KMG-II): from individual species to whole genera.</title>
        <authorList>
            <person name="Goeker M."/>
        </authorList>
    </citation>
    <scope>NUCLEOTIDE SEQUENCE [LARGE SCALE GENOMIC DNA]</scope>
    <source>
        <strain evidence="4 5">DSM 25663</strain>
    </source>
</reference>
<keyword evidence="5" id="KW-1185">Reference proteome</keyword>
<sequence>MKKIILTALAVCAFGFTNAQSHQKGDMQVNIMGGLLMGSATSQGDAAGSPKEKFSATGAQFGANFQYGLAESFSAGIGLEVGTAILSPKDNTYNSTSTDISTFKFNVSGRYYFLNKEKFNIYAGPSIGYTSGKDTSSAVLGSISSTTKYSGLNFGVNAGCNYFFNDHVGIIVNLGYEGNGLKSTTSEAGYPDETGKSAVSGVKVMGGLALKF</sequence>
<name>A0A328YNW6_9FLAO</name>
<accession>A0A328YNW6</accession>
<protein>
    <submittedName>
        <fullName evidence="4">Outer membrane protein with beta-barrel domain</fullName>
    </submittedName>
</protein>
<dbReference type="SUPFAM" id="SSF56925">
    <property type="entry name" value="OMPA-like"/>
    <property type="match status" value="1"/>
</dbReference>
<dbReference type="OrthoDB" id="945117at2"/>
<evidence type="ECO:0000259" key="3">
    <source>
        <dbReference type="Pfam" id="PF13505"/>
    </source>
</evidence>
<feature type="chain" id="PRO_5016319518" evidence="2">
    <location>
        <begin position="20"/>
        <end position="212"/>
    </location>
</feature>
<feature type="domain" description="Outer membrane protein beta-barrel" evidence="3">
    <location>
        <begin position="8"/>
        <end position="188"/>
    </location>
</feature>
<evidence type="ECO:0000313" key="4">
    <source>
        <dbReference type="EMBL" id="RAR75751.1"/>
    </source>
</evidence>
<evidence type="ECO:0000313" key="5">
    <source>
        <dbReference type="Proteomes" id="UP000248840"/>
    </source>
</evidence>
<dbReference type="Gene3D" id="2.40.160.20">
    <property type="match status" value="1"/>
</dbReference>
<gene>
    <name evidence="4" type="ORF">CLV55_101456</name>
</gene>
<dbReference type="AlphaFoldDB" id="A0A328YNW6"/>
<comment type="caution">
    <text evidence="4">The sequence shown here is derived from an EMBL/GenBank/DDBJ whole genome shotgun (WGS) entry which is preliminary data.</text>
</comment>
<organism evidence="4 5">
    <name type="scientific">Flavobacterium aciduliphilum</name>
    <dbReference type="NCBI Taxonomy" id="1101402"/>
    <lineage>
        <taxon>Bacteria</taxon>
        <taxon>Pseudomonadati</taxon>
        <taxon>Bacteroidota</taxon>
        <taxon>Flavobacteriia</taxon>
        <taxon>Flavobacteriales</taxon>
        <taxon>Flavobacteriaceae</taxon>
        <taxon>Flavobacterium</taxon>
    </lineage>
</organism>
<dbReference type="Proteomes" id="UP000248840">
    <property type="component" value="Unassembled WGS sequence"/>
</dbReference>
<keyword evidence="1 2" id="KW-0732">Signal</keyword>
<dbReference type="Pfam" id="PF13505">
    <property type="entry name" value="OMP_b-brl"/>
    <property type="match status" value="1"/>
</dbReference>